<gene>
    <name evidence="1" type="ORF">GMA8713_01574</name>
</gene>
<dbReference type="EMBL" id="FIZY01000011">
    <property type="protein sequence ID" value="CZF80731.1"/>
    <property type="molecule type" value="Genomic_DNA"/>
</dbReference>
<reference evidence="2" key="1">
    <citation type="submission" date="2016-02" db="EMBL/GenBank/DDBJ databases">
        <authorList>
            <person name="Rodrigo-Torres Lidia"/>
            <person name="Arahal R.David."/>
        </authorList>
    </citation>
    <scope>NUCLEOTIDE SEQUENCE [LARGE SCALE GENOMIC DNA]</scope>
    <source>
        <strain evidence="2">CECT 8713</strain>
    </source>
</reference>
<evidence type="ECO:0000313" key="1">
    <source>
        <dbReference type="EMBL" id="CZF80731.1"/>
    </source>
</evidence>
<dbReference type="RefSeq" id="WP_062707538.1">
    <property type="nucleotide sequence ID" value="NZ_CAWRCI010000011.1"/>
</dbReference>
<keyword evidence="2" id="KW-1185">Reference proteome</keyword>
<organism evidence="1 2">
    <name type="scientific">Grimontia marina</name>
    <dbReference type="NCBI Taxonomy" id="646534"/>
    <lineage>
        <taxon>Bacteria</taxon>
        <taxon>Pseudomonadati</taxon>
        <taxon>Pseudomonadota</taxon>
        <taxon>Gammaproteobacteria</taxon>
        <taxon>Vibrionales</taxon>
        <taxon>Vibrionaceae</taxon>
        <taxon>Grimontia</taxon>
    </lineage>
</organism>
<name>A0A128F393_9GAMM</name>
<dbReference type="Proteomes" id="UP000073601">
    <property type="component" value="Unassembled WGS sequence"/>
</dbReference>
<sequence length="65" mass="7101">MPITTDTPAMRDALARLNNDVLNSMDNEGNCTVKVSDLSTLLAAYKIELNKARSLKKSLSEMSEA</sequence>
<protein>
    <submittedName>
        <fullName evidence="1">Uncharacterized protein</fullName>
    </submittedName>
</protein>
<evidence type="ECO:0000313" key="2">
    <source>
        <dbReference type="Proteomes" id="UP000073601"/>
    </source>
</evidence>
<dbReference type="OrthoDB" id="5918390at2"/>
<accession>A0A128F393</accession>
<proteinExistence type="predicted"/>
<dbReference type="AlphaFoldDB" id="A0A128F393"/>